<dbReference type="Pfam" id="PF07686">
    <property type="entry name" value="V-set"/>
    <property type="match status" value="1"/>
</dbReference>
<dbReference type="PANTHER" id="PTHR21261">
    <property type="entry name" value="BEAT PROTEIN"/>
    <property type="match status" value="1"/>
</dbReference>
<dbReference type="OrthoDB" id="10015491at2759"/>
<protein>
    <submittedName>
        <fullName evidence="3">Immunoglobulin V-set domain,Immunoglobulin subtype,Immunoglobulin-like domain,Immunoglobulin-like</fullName>
    </submittedName>
</protein>
<name>A0A5E4MBY0_9HEMI</name>
<gene>
    <name evidence="3" type="ORF">CINCED_3A022995</name>
</gene>
<dbReference type="PANTHER" id="PTHR21261:SF15">
    <property type="entry name" value="BEATEN PATH IIIA, ISOFORM D-RELATED"/>
    <property type="match status" value="1"/>
</dbReference>
<evidence type="ECO:0000259" key="2">
    <source>
        <dbReference type="PROSITE" id="PS50835"/>
    </source>
</evidence>
<evidence type="ECO:0000313" key="3">
    <source>
        <dbReference type="EMBL" id="VVC27877.1"/>
    </source>
</evidence>
<dbReference type="SUPFAM" id="SSF48726">
    <property type="entry name" value="Immunoglobulin"/>
    <property type="match status" value="1"/>
</dbReference>
<evidence type="ECO:0000313" key="4">
    <source>
        <dbReference type="Proteomes" id="UP000325440"/>
    </source>
</evidence>
<feature type="domain" description="Ig-like" evidence="2">
    <location>
        <begin position="33"/>
        <end position="126"/>
    </location>
</feature>
<evidence type="ECO:0000256" key="1">
    <source>
        <dbReference type="SAM" id="SignalP"/>
    </source>
</evidence>
<dbReference type="EMBL" id="CABPRJ010000477">
    <property type="protein sequence ID" value="VVC27877.1"/>
    <property type="molecule type" value="Genomic_DNA"/>
</dbReference>
<dbReference type="InterPro" id="IPR003599">
    <property type="entry name" value="Ig_sub"/>
</dbReference>
<dbReference type="SMART" id="SM00409">
    <property type="entry name" value="IG"/>
    <property type="match status" value="1"/>
</dbReference>
<feature type="signal peptide" evidence="1">
    <location>
        <begin position="1"/>
        <end position="18"/>
    </location>
</feature>
<dbReference type="Proteomes" id="UP000325440">
    <property type="component" value="Unassembled WGS sequence"/>
</dbReference>
<dbReference type="AlphaFoldDB" id="A0A5E4MBY0"/>
<keyword evidence="4" id="KW-1185">Reference proteome</keyword>
<dbReference type="InterPro" id="IPR013783">
    <property type="entry name" value="Ig-like_fold"/>
</dbReference>
<reference evidence="3 4" key="1">
    <citation type="submission" date="2019-08" db="EMBL/GenBank/DDBJ databases">
        <authorList>
            <person name="Alioto T."/>
            <person name="Alioto T."/>
            <person name="Gomez Garrido J."/>
        </authorList>
    </citation>
    <scope>NUCLEOTIDE SEQUENCE [LARGE SCALE GENOMIC DNA]</scope>
</reference>
<dbReference type="PROSITE" id="PS50835">
    <property type="entry name" value="IG_LIKE"/>
    <property type="match status" value="1"/>
</dbReference>
<proteinExistence type="predicted"/>
<dbReference type="InterPro" id="IPR007110">
    <property type="entry name" value="Ig-like_dom"/>
</dbReference>
<dbReference type="Gene3D" id="2.60.40.10">
    <property type="entry name" value="Immunoglobulins"/>
    <property type="match status" value="1"/>
</dbReference>
<sequence>MFQLKLCILWLMVYTAFCLKLTVFEIGKPILVEGDSTHLLCQYDLQGEQLYSVKWYKDDHEFYRFVPGESSEVQFFPVDGVHVDEKRVTNGSLFLRKLEPVSSGIYMCEVSTETPFEILSNHSRLTVLPSERPYILKSKNLPELTDIFSVNCTPRQCTDKISIFLSVSFFIVLFEYNKK</sequence>
<keyword evidence="1" id="KW-0732">Signal</keyword>
<feature type="chain" id="PRO_5022738328" evidence="1">
    <location>
        <begin position="19"/>
        <end position="179"/>
    </location>
</feature>
<dbReference type="InterPro" id="IPR036179">
    <property type="entry name" value="Ig-like_dom_sf"/>
</dbReference>
<dbReference type="FunFam" id="2.60.40.10:FF:000437">
    <property type="entry name" value="Beat-IIIc, isoform A"/>
    <property type="match status" value="1"/>
</dbReference>
<organism evidence="3 4">
    <name type="scientific">Cinara cedri</name>
    <dbReference type="NCBI Taxonomy" id="506608"/>
    <lineage>
        <taxon>Eukaryota</taxon>
        <taxon>Metazoa</taxon>
        <taxon>Ecdysozoa</taxon>
        <taxon>Arthropoda</taxon>
        <taxon>Hexapoda</taxon>
        <taxon>Insecta</taxon>
        <taxon>Pterygota</taxon>
        <taxon>Neoptera</taxon>
        <taxon>Paraneoptera</taxon>
        <taxon>Hemiptera</taxon>
        <taxon>Sternorrhyncha</taxon>
        <taxon>Aphidomorpha</taxon>
        <taxon>Aphidoidea</taxon>
        <taxon>Aphididae</taxon>
        <taxon>Lachninae</taxon>
        <taxon>Cinara</taxon>
    </lineage>
</organism>
<accession>A0A5E4MBY0</accession>
<dbReference type="InterPro" id="IPR013106">
    <property type="entry name" value="Ig_V-set"/>
</dbReference>